<organism evidence="8 9">
    <name type="scientific">Actinia tenebrosa</name>
    <name type="common">Australian red waratah sea anemone</name>
    <dbReference type="NCBI Taxonomy" id="6105"/>
    <lineage>
        <taxon>Eukaryota</taxon>
        <taxon>Metazoa</taxon>
        <taxon>Cnidaria</taxon>
        <taxon>Anthozoa</taxon>
        <taxon>Hexacorallia</taxon>
        <taxon>Actiniaria</taxon>
        <taxon>Actiniidae</taxon>
        <taxon>Actinia</taxon>
    </lineage>
</organism>
<proteinExistence type="inferred from homology"/>
<dbReference type="SMART" id="SM00389">
    <property type="entry name" value="HOX"/>
    <property type="match status" value="1"/>
</dbReference>
<evidence type="ECO:0000313" key="8">
    <source>
        <dbReference type="Proteomes" id="UP000515163"/>
    </source>
</evidence>
<feature type="domain" description="Homeobox" evidence="7">
    <location>
        <begin position="340"/>
        <end position="403"/>
    </location>
</feature>
<evidence type="ECO:0000256" key="2">
    <source>
        <dbReference type="ARBA" id="ARBA00023125"/>
    </source>
</evidence>
<reference evidence="9" key="1">
    <citation type="submission" date="2025-08" db="UniProtKB">
        <authorList>
            <consortium name="RefSeq"/>
        </authorList>
    </citation>
    <scope>IDENTIFICATION</scope>
    <source>
        <tissue evidence="9">Tentacle</tissue>
    </source>
</reference>
<feature type="compositionally biased region" description="Low complexity" evidence="6">
    <location>
        <begin position="195"/>
        <end position="211"/>
    </location>
</feature>
<dbReference type="InterPro" id="IPR009057">
    <property type="entry name" value="Homeodomain-like_sf"/>
</dbReference>
<feature type="region of interest" description="Disordered" evidence="6">
    <location>
        <begin position="188"/>
        <end position="211"/>
    </location>
</feature>
<protein>
    <submittedName>
        <fullName evidence="9">Homeobox protein PKNOX1-like isoform X1</fullName>
    </submittedName>
</protein>
<accession>A0A6P8IPS7</accession>
<dbReference type="Proteomes" id="UP000515163">
    <property type="component" value="Unplaced"/>
</dbReference>
<dbReference type="KEGG" id="aten:116303468"/>
<dbReference type="SUPFAM" id="SSF46689">
    <property type="entry name" value="Homeodomain-like"/>
    <property type="match status" value="1"/>
</dbReference>
<feature type="DNA-binding region" description="Homeobox" evidence="5">
    <location>
        <begin position="342"/>
        <end position="404"/>
    </location>
</feature>
<dbReference type="InterPro" id="IPR001356">
    <property type="entry name" value="HD"/>
</dbReference>
<evidence type="ECO:0000259" key="7">
    <source>
        <dbReference type="PROSITE" id="PS50071"/>
    </source>
</evidence>
<dbReference type="GO" id="GO:0006355">
    <property type="term" value="P:regulation of DNA-templated transcription"/>
    <property type="evidence" value="ECO:0007669"/>
    <property type="project" value="InterPro"/>
</dbReference>
<feature type="region of interest" description="Disordered" evidence="6">
    <location>
        <begin position="290"/>
        <end position="346"/>
    </location>
</feature>
<evidence type="ECO:0000256" key="4">
    <source>
        <dbReference type="ARBA" id="ARBA00023242"/>
    </source>
</evidence>
<dbReference type="Gene3D" id="1.10.10.60">
    <property type="entry name" value="Homeodomain-like"/>
    <property type="match status" value="1"/>
</dbReference>
<evidence type="ECO:0000313" key="9">
    <source>
        <dbReference type="RefSeq" id="XP_031568874.1"/>
    </source>
</evidence>
<keyword evidence="4 5" id="KW-0539">Nucleus</keyword>
<dbReference type="OrthoDB" id="10056939at2759"/>
<keyword evidence="2 5" id="KW-0238">DNA-binding</keyword>
<evidence type="ECO:0000256" key="6">
    <source>
        <dbReference type="SAM" id="MobiDB-lite"/>
    </source>
</evidence>
<dbReference type="AlphaFoldDB" id="A0A6P8IPS7"/>
<dbReference type="InterPro" id="IPR032453">
    <property type="entry name" value="PKNOX/Meis_N"/>
</dbReference>
<dbReference type="PANTHER" id="PTHR11850">
    <property type="entry name" value="HOMEOBOX PROTEIN TRANSCRIPTION FACTORS"/>
    <property type="match status" value="1"/>
</dbReference>
<dbReference type="FunCoup" id="A0A6P8IPS7">
    <property type="interactions" value="2062"/>
</dbReference>
<keyword evidence="8" id="KW-1185">Reference proteome</keyword>
<dbReference type="InterPro" id="IPR008422">
    <property type="entry name" value="KN_HD"/>
</dbReference>
<evidence type="ECO:0000256" key="5">
    <source>
        <dbReference type="PROSITE-ProRule" id="PRU00108"/>
    </source>
</evidence>
<dbReference type="InParanoid" id="A0A6P8IPS7"/>
<dbReference type="RefSeq" id="XP_031568874.1">
    <property type="nucleotide sequence ID" value="XM_031713014.1"/>
</dbReference>
<evidence type="ECO:0000256" key="3">
    <source>
        <dbReference type="ARBA" id="ARBA00023155"/>
    </source>
</evidence>
<sequence>MEAAITNRVSSHSGMLSAQPNIAVTSPFTGLQQSQDKLPPAYEEAHLAVQSLDSEKNAIYRHPLFPLLAMLLEKCEIATQTSECPTSVTFDNDIKNYIIQHNRDGKPFFTDDQELDNLIVKAIQVFRIHLLELEKVNELCKDFCQRYIACLKGKMQSDNLLRSPLSSSYPTQIPSGISQAFQQLPTTSPPQHIFLQQPQQQQQQPQTPQLTDQQVTFFTTSGTPCSVAIATPPSGSVISQPVQQVASTAYIQQQPTQPIAVSSTPTPPSPVSQTGQTFVLTQLPSTETPYSMCSTATTPVTTSPTTPTSSISAGSPLEITVPTPIPLPSLDLDSPTETTERKKTKRGVLPKQATNIMKQWLFSHLMHPYPTEDEKRSISLQTNLTILQVNNWFINARRRILQPMLDAGNPDAHKAKKSKIQSRPAQRFWPESLVQQYRTVPIAPNHLAGQVIPNAVVQTVPTGSIPVQTLVNSGGIIPGAVQLPPNFTLQQGNIVIVTLPPSASTIYTVTNSTSTQSAQTTNTSSTATTHVETTSTENLVPILSTIQQESPAVHGSPLPTMVHNGIVSRGEYQIVGSPHAITAGSTPTSGDTIVHTLSMESSEVASRMGN</sequence>
<dbReference type="PROSITE" id="PS50071">
    <property type="entry name" value="HOMEOBOX_2"/>
    <property type="match status" value="1"/>
</dbReference>
<dbReference type="Pfam" id="PF05920">
    <property type="entry name" value="Homeobox_KN"/>
    <property type="match status" value="1"/>
</dbReference>
<dbReference type="FunFam" id="1.10.10.60:FF:000004">
    <property type="entry name" value="Meis2 homeobox isoform 2c"/>
    <property type="match status" value="1"/>
</dbReference>
<evidence type="ECO:0000256" key="1">
    <source>
        <dbReference type="ARBA" id="ARBA00009661"/>
    </source>
</evidence>
<feature type="compositionally biased region" description="Low complexity" evidence="6">
    <location>
        <begin position="294"/>
        <end position="316"/>
    </location>
</feature>
<comment type="similarity">
    <text evidence="1">Belongs to the TALE/MEIS homeobox family.</text>
</comment>
<dbReference type="InterPro" id="IPR050224">
    <property type="entry name" value="TALE_homeobox"/>
</dbReference>
<dbReference type="Pfam" id="PF16493">
    <property type="entry name" value="Meis_PKNOX_N"/>
    <property type="match status" value="1"/>
</dbReference>
<name>A0A6P8IPS7_ACTTE</name>
<dbReference type="GO" id="GO:0003677">
    <property type="term" value="F:DNA binding"/>
    <property type="evidence" value="ECO:0007669"/>
    <property type="project" value="UniProtKB-UniRule"/>
</dbReference>
<dbReference type="CDD" id="cd00086">
    <property type="entry name" value="homeodomain"/>
    <property type="match status" value="1"/>
</dbReference>
<comment type="subcellular location">
    <subcellularLocation>
        <location evidence="5">Nucleus</location>
    </subcellularLocation>
</comment>
<gene>
    <name evidence="9" type="primary">LOC116303468</name>
</gene>
<dbReference type="GeneID" id="116303468"/>
<feature type="compositionally biased region" description="Low complexity" evidence="6">
    <location>
        <begin position="328"/>
        <end position="337"/>
    </location>
</feature>
<keyword evidence="3 5" id="KW-0371">Homeobox</keyword>
<dbReference type="GO" id="GO:0005634">
    <property type="term" value="C:nucleus"/>
    <property type="evidence" value="ECO:0007669"/>
    <property type="project" value="UniProtKB-SubCell"/>
</dbReference>